<reference evidence="1 2" key="1">
    <citation type="submission" date="2024-04" db="EMBL/GenBank/DDBJ databases">
        <title>Tritrichomonas musculus Genome.</title>
        <authorList>
            <person name="Alves-Ferreira E."/>
            <person name="Grigg M."/>
            <person name="Lorenzi H."/>
            <person name="Galac M."/>
        </authorList>
    </citation>
    <scope>NUCLEOTIDE SEQUENCE [LARGE SCALE GENOMIC DNA]</scope>
    <source>
        <strain evidence="1 2">EAF2021</strain>
    </source>
</reference>
<organism evidence="1 2">
    <name type="scientific">Tritrichomonas musculus</name>
    <dbReference type="NCBI Taxonomy" id="1915356"/>
    <lineage>
        <taxon>Eukaryota</taxon>
        <taxon>Metamonada</taxon>
        <taxon>Parabasalia</taxon>
        <taxon>Tritrichomonadida</taxon>
        <taxon>Tritrichomonadidae</taxon>
        <taxon>Tritrichomonas</taxon>
    </lineage>
</organism>
<accession>A0ABR2KXL3</accession>
<comment type="caution">
    <text evidence="1">The sequence shown here is derived from an EMBL/GenBank/DDBJ whole genome shotgun (WGS) entry which is preliminary data.</text>
</comment>
<keyword evidence="2" id="KW-1185">Reference proteome</keyword>
<protein>
    <submittedName>
        <fullName evidence="1">Uncharacterized protein</fullName>
    </submittedName>
</protein>
<sequence>MNQIPILTNDDNLFGVRINNDMNSLQTILIPKHSLFLFSDIKNETKIFSPSDIIIFLSGLNCTKLTFSSTIDHKYKIKDHGKEYLFERKLNIYEDHSDNDDH</sequence>
<dbReference type="Proteomes" id="UP001470230">
    <property type="component" value="Unassembled WGS sequence"/>
</dbReference>
<proteinExistence type="predicted"/>
<dbReference type="EMBL" id="JAPFFF010000003">
    <property type="protein sequence ID" value="KAK8894755.1"/>
    <property type="molecule type" value="Genomic_DNA"/>
</dbReference>
<evidence type="ECO:0000313" key="2">
    <source>
        <dbReference type="Proteomes" id="UP001470230"/>
    </source>
</evidence>
<evidence type="ECO:0000313" key="1">
    <source>
        <dbReference type="EMBL" id="KAK8894755.1"/>
    </source>
</evidence>
<name>A0ABR2KXL3_9EUKA</name>
<gene>
    <name evidence="1" type="ORF">M9Y10_023192</name>
</gene>